<feature type="transmembrane region" description="Helical" evidence="1">
    <location>
        <begin position="37"/>
        <end position="60"/>
    </location>
</feature>
<evidence type="ECO:0008006" key="4">
    <source>
        <dbReference type="Google" id="ProtNLM"/>
    </source>
</evidence>
<organism evidence="2 3">
    <name type="scientific">Mitsuokella jalaludinii</name>
    <dbReference type="NCBI Taxonomy" id="187979"/>
    <lineage>
        <taxon>Bacteria</taxon>
        <taxon>Bacillati</taxon>
        <taxon>Bacillota</taxon>
        <taxon>Negativicutes</taxon>
        <taxon>Selenomonadales</taxon>
        <taxon>Selenomonadaceae</taxon>
        <taxon>Mitsuokella</taxon>
    </lineage>
</organism>
<keyword evidence="1" id="KW-0472">Membrane</keyword>
<dbReference type="STRING" id="187979.ERS852385_01488"/>
<feature type="transmembrane region" description="Helical" evidence="1">
    <location>
        <begin position="72"/>
        <end position="92"/>
    </location>
</feature>
<evidence type="ECO:0000313" key="3">
    <source>
        <dbReference type="Proteomes" id="UP000095546"/>
    </source>
</evidence>
<dbReference type="OrthoDB" id="1625670at2"/>
<gene>
    <name evidence="2" type="ORF">ERS852385_01488</name>
</gene>
<dbReference type="eggNOG" id="COG3290">
    <property type="taxonomic scope" value="Bacteria"/>
</dbReference>
<feature type="transmembrane region" description="Helical" evidence="1">
    <location>
        <begin position="203"/>
        <end position="223"/>
    </location>
</feature>
<proteinExistence type="predicted"/>
<evidence type="ECO:0000313" key="2">
    <source>
        <dbReference type="EMBL" id="CUN83833.1"/>
    </source>
</evidence>
<dbReference type="Proteomes" id="UP000095546">
    <property type="component" value="Unassembled WGS sequence"/>
</dbReference>
<keyword evidence="1" id="KW-1133">Transmembrane helix</keyword>
<protein>
    <recommendedName>
        <fullName evidence="4">SpoOB alpha-helical domain-containing protein</fullName>
    </recommendedName>
</protein>
<feature type="transmembrane region" description="Helical" evidence="1">
    <location>
        <begin position="129"/>
        <end position="151"/>
    </location>
</feature>
<keyword evidence="1" id="KW-0812">Transmembrane</keyword>
<name>A0A174A6N3_9FIRM</name>
<sequence length="308" mass="36220">MDNVFVTVFLFCFSLLPMAYLRYYPFRVIATPREQHILIVGHLIIFAIEFLLVTALFASGLAPMAGSAFHKLYFICYWPHFFLLVFTIRPFWFRHFFVLGIQGIYAVFLHTVTVLLLKQIWMQTTYFASLYFLCYLGLLLLSFPGMIWLLGKLFTREQLLRGKPTAAFWKYLGFVPLLLTYYQGSMGYATLLQQIQDLSDIHLYMLVSRIILVIIGIVLVLSVRSGYRQVCIMLRAKERSMAIQEQLREIHDYADTMQKEQQKLAIMRHDSRHQLRMLAELIESGHCDEAERQLMAMRKEVERRWALT</sequence>
<evidence type="ECO:0000256" key="1">
    <source>
        <dbReference type="SAM" id="Phobius"/>
    </source>
</evidence>
<dbReference type="EMBL" id="CYYU01000009">
    <property type="protein sequence ID" value="CUN83833.1"/>
    <property type="molecule type" value="Genomic_DNA"/>
</dbReference>
<feature type="transmembrane region" description="Helical" evidence="1">
    <location>
        <begin position="98"/>
        <end position="117"/>
    </location>
</feature>
<keyword evidence="3" id="KW-1185">Reference proteome</keyword>
<feature type="transmembrane region" description="Helical" evidence="1">
    <location>
        <begin position="171"/>
        <end position="191"/>
    </location>
</feature>
<dbReference type="AlphaFoldDB" id="A0A174A6N3"/>
<accession>A0A174A6N3</accession>
<dbReference type="RefSeq" id="WP_055161911.1">
    <property type="nucleotide sequence ID" value="NZ_CABIWZ010000009.1"/>
</dbReference>
<reference evidence="2 3" key="1">
    <citation type="submission" date="2015-09" db="EMBL/GenBank/DDBJ databases">
        <authorList>
            <consortium name="Pathogen Informatics"/>
        </authorList>
    </citation>
    <scope>NUCLEOTIDE SEQUENCE [LARGE SCALE GENOMIC DNA]</scope>
    <source>
        <strain evidence="2 3">2789STDY5608828</strain>
    </source>
</reference>